<dbReference type="InterPro" id="IPR036047">
    <property type="entry name" value="F-box-like_dom_sf"/>
</dbReference>
<protein>
    <recommendedName>
        <fullName evidence="1">F-box domain-containing protein</fullName>
    </recommendedName>
</protein>
<evidence type="ECO:0000313" key="4">
    <source>
        <dbReference type="Proteomes" id="UP000011087"/>
    </source>
</evidence>
<dbReference type="Proteomes" id="UP000011087">
    <property type="component" value="Unassembled WGS sequence"/>
</dbReference>
<dbReference type="PaxDb" id="55529-EKX39891"/>
<dbReference type="KEGG" id="gtt:GUITHDRAFT_143071"/>
<proteinExistence type="predicted"/>
<accession>L1IUG5</accession>
<dbReference type="EnsemblProtists" id="EKX39891">
    <property type="protein sequence ID" value="EKX39891"/>
    <property type="gene ID" value="GUITHDRAFT_143071"/>
</dbReference>
<gene>
    <name evidence="2" type="ORF">GUITHDRAFT_143071</name>
</gene>
<dbReference type="GeneID" id="17296673"/>
<evidence type="ECO:0000313" key="3">
    <source>
        <dbReference type="EnsemblProtists" id="EKX39891"/>
    </source>
</evidence>
<evidence type="ECO:0000259" key="1">
    <source>
        <dbReference type="PROSITE" id="PS50181"/>
    </source>
</evidence>
<dbReference type="AlphaFoldDB" id="L1IUG5"/>
<sequence>MYTDEMMGRHLLRNREDSIDEIQTDIDIQSLRCIEELENEDWHSKYRTTRAHDDRPVGFFAIDPGMASRGRFIAEQVEPPRVRAEAKEELAPPPFSLPPGTKTFSKLNELPHDLLLRIVIKLPFRSRMLLSSAAKGPAHLVKEPVLWRHVNLTGCSSLITDRDFEKVVGWSEELESLIVRPATSLPNCSWRILQAL</sequence>
<reference evidence="3" key="3">
    <citation type="submission" date="2016-03" db="UniProtKB">
        <authorList>
            <consortium name="EnsemblProtists"/>
        </authorList>
    </citation>
    <scope>IDENTIFICATION</scope>
</reference>
<feature type="domain" description="F-box" evidence="1">
    <location>
        <begin position="104"/>
        <end position="150"/>
    </location>
</feature>
<dbReference type="InterPro" id="IPR001810">
    <property type="entry name" value="F-box_dom"/>
</dbReference>
<dbReference type="SUPFAM" id="SSF81383">
    <property type="entry name" value="F-box domain"/>
    <property type="match status" value="1"/>
</dbReference>
<dbReference type="RefSeq" id="XP_005826871.1">
    <property type="nucleotide sequence ID" value="XM_005826814.1"/>
</dbReference>
<feature type="non-terminal residue" evidence="2">
    <location>
        <position position="1"/>
    </location>
</feature>
<name>L1IUG5_GUITC</name>
<evidence type="ECO:0000313" key="2">
    <source>
        <dbReference type="EMBL" id="EKX39891.1"/>
    </source>
</evidence>
<dbReference type="HOGENOM" id="CLU_1393492_0_0_1"/>
<keyword evidence="4" id="KW-1185">Reference proteome</keyword>
<organism evidence="2">
    <name type="scientific">Guillardia theta (strain CCMP2712)</name>
    <name type="common">Cryptophyte</name>
    <dbReference type="NCBI Taxonomy" id="905079"/>
    <lineage>
        <taxon>Eukaryota</taxon>
        <taxon>Cryptophyceae</taxon>
        <taxon>Pyrenomonadales</taxon>
        <taxon>Geminigeraceae</taxon>
        <taxon>Guillardia</taxon>
    </lineage>
</organism>
<reference evidence="4" key="2">
    <citation type="submission" date="2012-11" db="EMBL/GenBank/DDBJ databases">
        <authorList>
            <person name="Kuo A."/>
            <person name="Curtis B.A."/>
            <person name="Tanifuji G."/>
            <person name="Burki F."/>
            <person name="Gruber A."/>
            <person name="Irimia M."/>
            <person name="Maruyama S."/>
            <person name="Arias M.C."/>
            <person name="Ball S.G."/>
            <person name="Gile G.H."/>
            <person name="Hirakawa Y."/>
            <person name="Hopkins J.F."/>
            <person name="Rensing S.A."/>
            <person name="Schmutz J."/>
            <person name="Symeonidi A."/>
            <person name="Elias M."/>
            <person name="Eveleigh R.J."/>
            <person name="Herman E.K."/>
            <person name="Klute M.J."/>
            <person name="Nakayama T."/>
            <person name="Obornik M."/>
            <person name="Reyes-Prieto A."/>
            <person name="Armbrust E.V."/>
            <person name="Aves S.J."/>
            <person name="Beiko R.G."/>
            <person name="Coutinho P."/>
            <person name="Dacks J.B."/>
            <person name="Durnford D.G."/>
            <person name="Fast N.M."/>
            <person name="Green B.R."/>
            <person name="Grisdale C."/>
            <person name="Hempe F."/>
            <person name="Henrissat B."/>
            <person name="Hoppner M.P."/>
            <person name="Ishida K.-I."/>
            <person name="Kim E."/>
            <person name="Koreny L."/>
            <person name="Kroth P.G."/>
            <person name="Liu Y."/>
            <person name="Malik S.-B."/>
            <person name="Maier U.G."/>
            <person name="McRose D."/>
            <person name="Mock T."/>
            <person name="Neilson J.A."/>
            <person name="Onodera N.T."/>
            <person name="Poole A.M."/>
            <person name="Pritham E.J."/>
            <person name="Richards T.A."/>
            <person name="Rocap G."/>
            <person name="Roy S.W."/>
            <person name="Sarai C."/>
            <person name="Schaack S."/>
            <person name="Shirato S."/>
            <person name="Slamovits C.H."/>
            <person name="Spencer D.F."/>
            <person name="Suzuki S."/>
            <person name="Worden A.Z."/>
            <person name="Zauner S."/>
            <person name="Barry K."/>
            <person name="Bell C."/>
            <person name="Bharti A.K."/>
            <person name="Crow J.A."/>
            <person name="Grimwood J."/>
            <person name="Kramer R."/>
            <person name="Lindquist E."/>
            <person name="Lucas S."/>
            <person name="Salamov A."/>
            <person name="McFadden G.I."/>
            <person name="Lane C.E."/>
            <person name="Keeling P.J."/>
            <person name="Gray M.W."/>
            <person name="Grigoriev I.V."/>
            <person name="Archibald J.M."/>
        </authorList>
    </citation>
    <scope>NUCLEOTIDE SEQUENCE</scope>
    <source>
        <strain evidence="4">CCMP2712</strain>
    </source>
</reference>
<dbReference type="PROSITE" id="PS50181">
    <property type="entry name" value="FBOX"/>
    <property type="match status" value="1"/>
</dbReference>
<reference evidence="2 4" key="1">
    <citation type="journal article" date="2012" name="Nature">
        <title>Algal genomes reveal evolutionary mosaicism and the fate of nucleomorphs.</title>
        <authorList>
            <consortium name="DOE Joint Genome Institute"/>
            <person name="Curtis B.A."/>
            <person name="Tanifuji G."/>
            <person name="Burki F."/>
            <person name="Gruber A."/>
            <person name="Irimia M."/>
            <person name="Maruyama S."/>
            <person name="Arias M.C."/>
            <person name="Ball S.G."/>
            <person name="Gile G.H."/>
            <person name="Hirakawa Y."/>
            <person name="Hopkins J.F."/>
            <person name="Kuo A."/>
            <person name="Rensing S.A."/>
            <person name="Schmutz J."/>
            <person name="Symeonidi A."/>
            <person name="Elias M."/>
            <person name="Eveleigh R.J."/>
            <person name="Herman E.K."/>
            <person name="Klute M.J."/>
            <person name="Nakayama T."/>
            <person name="Obornik M."/>
            <person name="Reyes-Prieto A."/>
            <person name="Armbrust E.V."/>
            <person name="Aves S.J."/>
            <person name="Beiko R.G."/>
            <person name="Coutinho P."/>
            <person name="Dacks J.B."/>
            <person name="Durnford D.G."/>
            <person name="Fast N.M."/>
            <person name="Green B.R."/>
            <person name="Grisdale C.J."/>
            <person name="Hempel F."/>
            <person name="Henrissat B."/>
            <person name="Hoppner M.P."/>
            <person name="Ishida K."/>
            <person name="Kim E."/>
            <person name="Koreny L."/>
            <person name="Kroth P.G."/>
            <person name="Liu Y."/>
            <person name="Malik S.B."/>
            <person name="Maier U.G."/>
            <person name="McRose D."/>
            <person name="Mock T."/>
            <person name="Neilson J.A."/>
            <person name="Onodera N.T."/>
            <person name="Poole A.M."/>
            <person name="Pritham E.J."/>
            <person name="Richards T.A."/>
            <person name="Rocap G."/>
            <person name="Roy S.W."/>
            <person name="Sarai C."/>
            <person name="Schaack S."/>
            <person name="Shirato S."/>
            <person name="Slamovits C.H."/>
            <person name="Spencer D.F."/>
            <person name="Suzuki S."/>
            <person name="Worden A.Z."/>
            <person name="Zauner S."/>
            <person name="Barry K."/>
            <person name="Bell C."/>
            <person name="Bharti A.K."/>
            <person name="Crow J.A."/>
            <person name="Grimwood J."/>
            <person name="Kramer R."/>
            <person name="Lindquist E."/>
            <person name="Lucas S."/>
            <person name="Salamov A."/>
            <person name="McFadden G.I."/>
            <person name="Lane C.E."/>
            <person name="Keeling P.J."/>
            <person name="Gray M.W."/>
            <person name="Grigoriev I.V."/>
            <person name="Archibald J.M."/>
        </authorList>
    </citation>
    <scope>NUCLEOTIDE SEQUENCE</scope>
    <source>
        <strain evidence="2 4">CCMP2712</strain>
    </source>
</reference>
<dbReference type="EMBL" id="JH993035">
    <property type="protein sequence ID" value="EKX39891.1"/>
    <property type="molecule type" value="Genomic_DNA"/>
</dbReference>